<dbReference type="InterPro" id="IPR008584">
    <property type="entry name" value="CXXC_Zn-binding_euk"/>
</dbReference>
<sequence length="148" mass="16736">MPKFNLTLSAACENVQFIKRIKETPYILDFVCGKCSEPQNDVELLPENKEPVPNSRGTTCLNIKCKVCNSTNTVDVVSETAFKGEEQAQKICAIEIRGSHKIVAWKYAMFEIESTNGSIFQSEEDEVVEYDEKHEENVNVLEVVRSVE</sequence>
<keyword evidence="3" id="KW-0862">Zinc</keyword>
<dbReference type="Proteomes" id="UP001642409">
    <property type="component" value="Unassembled WGS sequence"/>
</dbReference>
<dbReference type="GO" id="GO:0008270">
    <property type="term" value="F:zinc ion binding"/>
    <property type="evidence" value="ECO:0007669"/>
    <property type="project" value="TreeGrafter"/>
</dbReference>
<dbReference type="SUPFAM" id="SSF141678">
    <property type="entry name" value="MAL13P1.257-like"/>
    <property type="match status" value="1"/>
</dbReference>
<comment type="similarity">
    <text evidence="1">Belongs to the UPF0587 family.</text>
</comment>
<organism evidence="4">
    <name type="scientific">Hexamita inflata</name>
    <dbReference type="NCBI Taxonomy" id="28002"/>
    <lineage>
        <taxon>Eukaryota</taxon>
        <taxon>Metamonada</taxon>
        <taxon>Diplomonadida</taxon>
        <taxon>Hexamitidae</taxon>
        <taxon>Hexamitinae</taxon>
        <taxon>Hexamita</taxon>
    </lineage>
</organism>
<evidence type="ECO:0000256" key="1">
    <source>
        <dbReference type="ARBA" id="ARBA00007818"/>
    </source>
</evidence>
<keyword evidence="2" id="KW-0479">Metal-binding</keyword>
<evidence type="ECO:0000313" key="5">
    <source>
        <dbReference type="EMBL" id="CAL5987906.1"/>
    </source>
</evidence>
<comment type="caution">
    <text evidence="4">The sequence shown here is derived from an EMBL/GenBank/DDBJ whole genome shotgun (WGS) entry which is preliminary data.</text>
</comment>
<keyword evidence="6" id="KW-1185">Reference proteome</keyword>
<dbReference type="Pfam" id="PF05907">
    <property type="entry name" value="CXXC_Zn-b_euk"/>
    <property type="match status" value="1"/>
</dbReference>
<gene>
    <name evidence="5" type="ORF">HINF_LOCUS10109</name>
    <name evidence="4" type="ORF">HINF_LOCUS64674</name>
</gene>
<proteinExistence type="inferred from homology"/>
<protein>
    <submittedName>
        <fullName evidence="4">Uncharacterized protein</fullName>
    </submittedName>
</protein>
<dbReference type="EMBL" id="CAXDID020000022">
    <property type="protein sequence ID" value="CAL5987906.1"/>
    <property type="molecule type" value="Genomic_DNA"/>
</dbReference>
<dbReference type="AlphaFoldDB" id="A0AA86RS62"/>
<reference evidence="5 6" key="2">
    <citation type="submission" date="2024-07" db="EMBL/GenBank/DDBJ databases">
        <authorList>
            <person name="Akdeniz Z."/>
        </authorList>
    </citation>
    <scope>NUCLEOTIDE SEQUENCE [LARGE SCALE GENOMIC DNA]</scope>
</reference>
<name>A0AA86RS62_9EUKA</name>
<evidence type="ECO:0000256" key="2">
    <source>
        <dbReference type="ARBA" id="ARBA00022723"/>
    </source>
</evidence>
<reference evidence="4" key="1">
    <citation type="submission" date="2023-06" db="EMBL/GenBank/DDBJ databases">
        <authorList>
            <person name="Kurt Z."/>
        </authorList>
    </citation>
    <scope>NUCLEOTIDE SEQUENCE</scope>
</reference>
<dbReference type="PANTHER" id="PTHR12857">
    <property type="entry name" value="CXXC MOTIF CONTAINING ZINC BINDING PROTEIN"/>
    <property type="match status" value="1"/>
</dbReference>
<evidence type="ECO:0000313" key="6">
    <source>
        <dbReference type="Proteomes" id="UP001642409"/>
    </source>
</evidence>
<accession>A0AA86RS62</accession>
<dbReference type="EMBL" id="CATOUU010001177">
    <property type="protein sequence ID" value="CAI9977029.1"/>
    <property type="molecule type" value="Genomic_DNA"/>
</dbReference>
<dbReference type="PANTHER" id="PTHR12857:SF0">
    <property type="entry name" value="CXXC MOTIF CONTAINING ZINC BINDING PROTEIN"/>
    <property type="match status" value="1"/>
</dbReference>
<evidence type="ECO:0000313" key="4">
    <source>
        <dbReference type="EMBL" id="CAI9977029.1"/>
    </source>
</evidence>
<evidence type="ECO:0000256" key="3">
    <source>
        <dbReference type="ARBA" id="ARBA00022833"/>
    </source>
</evidence>